<proteinExistence type="inferred from homology"/>
<evidence type="ECO:0000259" key="3">
    <source>
        <dbReference type="SMART" id="SM00829"/>
    </source>
</evidence>
<dbReference type="InterPro" id="IPR011659">
    <property type="entry name" value="WD40"/>
</dbReference>
<dbReference type="Pfam" id="PF00107">
    <property type="entry name" value="ADH_zinc_N"/>
    <property type="match status" value="1"/>
</dbReference>
<feature type="domain" description="Enoyl reductase (ER)" evidence="3">
    <location>
        <begin position="11"/>
        <end position="341"/>
    </location>
</feature>
<dbReference type="eggNOG" id="KOG1198">
    <property type="taxonomic scope" value="Eukaryota"/>
</dbReference>
<keyword evidence="5" id="KW-1185">Reference proteome</keyword>
<reference evidence="4 5" key="1">
    <citation type="submission" date="2014-02" db="EMBL/GenBank/DDBJ databases">
        <title>The genome sequence of Colletotrichum fioriniae PJ7.</title>
        <authorList>
            <person name="Baroncelli R."/>
            <person name="Thon M.R."/>
        </authorList>
    </citation>
    <scope>NUCLEOTIDE SEQUENCE [LARGE SCALE GENOMIC DNA]</scope>
    <source>
        <strain evidence="4 5">PJ7</strain>
    </source>
</reference>
<dbReference type="EMBL" id="JARH01000418">
    <property type="protein sequence ID" value="EXF80711.1"/>
    <property type="molecule type" value="Genomic_DNA"/>
</dbReference>
<dbReference type="InterPro" id="IPR011032">
    <property type="entry name" value="GroES-like_sf"/>
</dbReference>
<keyword evidence="2" id="KW-0560">Oxidoreductase</keyword>
<dbReference type="AlphaFoldDB" id="A0A010RJV4"/>
<comment type="caution">
    <text evidence="4">The sequence shown here is derived from an EMBL/GenBank/DDBJ whole genome shotgun (WGS) entry which is preliminary data.</text>
</comment>
<dbReference type="InterPro" id="IPR011042">
    <property type="entry name" value="6-blade_b-propeller_TolB-like"/>
</dbReference>
<dbReference type="HOGENOM" id="CLU_011452_0_0_1"/>
<dbReference type="GO" id="GO:0016651">
    <property type="term" value="F:oxidoreductase activity, acting on NAD(P)H"/>
    <property type="evidence" value="ECO:0007669"/>
    <property type="project" value="InterPro"/>
</dbReference>
<dbReference type="Gene3D" id="2.120.10.30">
    <property type="entry name" value="TolB, C-terminal domain"/>
    <property type="match status" value="4"/>
</dbReference>
<sequence>MSSNHAIVIQGAGKAQVVEASVPKLRDDYLIVKVKAVALNPTDILHIDLFAVTGARVGCDYAGVVEEVGAKVAKSFKKGDRIAGVAHGSNAVHHEDGTFAEYITVKGDLQLRIPDNVTFEEAATLGVSVTTVGQGLYQSLGLPYFDKPSTEKLPVLIYGGSAATGALAIQYAKLSGLHVITTASPHNFAYLKKLGADEILDYKSATVVEDIKKSAGGQLKHVLDCISSESSADISVKAIAEDGGVYSTLRPVPAELVSAINGKVTTKMTLAYTAIGEPCQFGPQALPAIPADLEFGSKFWADTERLLGEGKIVAHKPTVNEGGSGFEGVLKGLDLLRQGKPPKPLKMRSSLLSSLLCLCLATSSTSARHVHQLRADFNLASLPQAHSARGLPAADGKKGVLLMNRIGPSTSELYIANADGTNEQKLLGNASSFEYHAAFSPDGKYVTFTTERNGDGNSDLYRCSFSAGTTSGGNTTTSSSASCSNLEELIATPSVEDAGALSPDGTKVAYVSTENGYRANIWVLDIATGARRNLTNTHEIAGDPLLPDGHFRPSWSPDGEWIAFASDRNTAWRGHGNGTGWEHTQELSVYVVRPDGSGFRQVATKTGYCLGSPKWSPDGKRILYYEITTEQTWDAHRPESLAAAVSQIVSVDFETGEDRIEHTSGASVKMFPQWLADDDDSTSDGSSSSNNIAYLIKGGDNEGYNYTSGAHPPVKAAIRSPAWSPDGRFVIYEKVGFTARAMEKPLYSWDADWEYRSTDVFPQLSLQGRLVITQKQLGNSSIVSMNPDGTDLKLVFDSSKTGEIDAALVAKGLAGAFQPAWSSDGQWIAFGLGSWFQSRATGKARVYRTTSNGSFYEALTDGSVHSGFPSYSPDGRSLVFREWGVRYGLRVIDLETKTVRSLTNATDNLPFWSPDGERIVFTRKTSATNFDVCTIRPDGSDLQTLTSSGANDAHAVWSHDGRILYSSGMYGFRDEAAIYDQTFQPYGQIIVMDADGSNKRMLTDSLWEDSMPLYVPNEFLV</sequence>
<name>A0A010RJV4_9PEZI</name>
<dbReference type="Pfam" id="PF07676">
    <property type="entry name" value="PD40"/>
    <property type="match status" value="6"/>
</dbReference>
<comment type="similarity">
    <text evidence="1">Belongs to the zinc-containing alcohol dehydrogenase family.</text>
</comment>
<evidence type="ECO:0000313" key="4">
    <source>
        <dbReference type="EMBL" id="EXF80711.1"/>
    </source>
</evidence>
<accession>A0A010RJV4</accession>
<dbReference type="Gene3D" id="3.90.180.10">
    <property type="entry name" value="Medium-chain alcohol dehydrogenases, catalytic domain"/>
    <property type="match status" value="1"/>
</dbReference>
<dbReference type="InterPro" id="IPR013154">
    <property type="entry name" value="ADH-like_N"/>
</dbReference>
<evidence type="ECO:0000256" key="1">
    <source>
        <dbReference type="ARBA" id="ARBA00008072"/>
    </source>
</evidence>
<gene>
    <name evidence="4" type="ORF">CFIO01_08959</name>
</gene>
<protein>
    <submittedName>
        <fullName evidence="4">TOXD</fullName>
    </submittedName>
</protein>
<evidence type="ECO:0000313" key="5">
    <source>
        <dbReference type="Proteomes" id="UP000020467"/>
    </source>
</evidence>
<dbReference type="PANTHER" id="PTHR45348:SF2">
    <property type="entry name" value="ZINC-TYPE ALCOHOL DEHYDROGENASE-LIKE PROTEIN C2E1P3.01"/>
    <property type="match status" value="1"/>
</dbReference>
<dbReference type="Proteomes" id="UP000020467">
    <property type="component" value="Unassembled WGS sequence"/>
</dbReference>
<dbReference type="SUPFAM" id="SSF82171">
    <property type="entry name" value="DPP6 N-terminal domain-like"/>
    <property type="match status" value="2"/>
</dbReference>
<dbReference type="InterPro" id="IPR047122">
    <property type="entry name" value="Trans-enoyl_RdTase-like"/>
</dbReference>
<dbReference type="CDD" id="cd08249">
    <property type="entry name" value="enoyl_reductase_like"/>
    <property type="match status" value="1"/>
</dbReference>
<dbReference type="InterPro" id="IPR020843">
    <property type="entry name" value="ER"/>
</dbReference>
<dbReference type="InterPro" id="IPR013149">
    <property type="entry name" value="ADH-like_C"/>
</dbReference>
<dbReference type="SUPFAM" id="SSF50129">
    <property type="entry name" value="GroES-like"/>
    <property type="match status" value="1"/>
</dbReference>
<dbReference type="Pfam" id="PF08240">
    <property type="entry name" value="ADH_N"/>
    <property type="match status" value="1"/>
</dbReference>
<dbReference type="Gene3D" id="3.40.50.720">
    <property type="entry name" value="NAD(P)-binding Rossmann-like Domain"/>
    <property type="match status" value="1"/>
</dbReference>
<evidence type="ECO:0000256" key="2">
    <source>
        <dbReference type="ARBA" id="ARBA00023002"/>
    </source>
</evidence>
<dbReference type="SMART" id="SM00829">
    <property type="entry name" value="PKS_ER"/>
    <property type="match status" value="1"/>
</dbReference>
<dbReference type="SUPFAM" id="SSF51735">
    <property type="entry name" value="NAD(P)-binding Rossmann-fold domains"/>
    <property type="match status" value="1"/>
</dbReference>
<dbReference type="InterPro" id="IPR036291">
    <property type="entry name" value="NAD(P)-bd_dom_sf"/>
</dbReference>
<dbReference type="PANTHER" id="PTHR45348">
    <property type="entry name" value="HYPOTHETICAL OXIDOREDUCTASE (EUROFUNG)"/>
    <property type="match status" value="1"/>
</dbReference>
<dbReference type="KEGG" id="cfj:CFIO01_08959"/>
<organism evidence="4 5">
    <name type="scientific">Colletotrichum fioriniae PJ7</name>
    <dbReference type="NCBI Taxonomy" id="1445577"/>
    <lineage>
        <taxon>Eukaryota</taxon>
        <taxon>Fungi</taxon>
        <taxon>Dikarya</taxon>
        <taxon>Ascomycota</taxon>
        <taxon>Pezizomycotina</taxon>
        <taxon>Sordariomycetes</taxon>
        <taxon>Hypocreomycetidae</taxon>
        <taxon>Glomerellales</taxon>
        <taxon>Glomerellaceae</taxon>
        <taxon>Colletotrichum</taxon>
        <taxon>Colletotrichum acutatum species complex</taxon>
    </lineage>
</organism>
<dbReference type="OrthoDB" id="43744at2759"/>